<accession>A0ABS8PXX0</accession>
<dbReference type="SMART" id="SM00248">
    <property type="entry name" value="ANK"/>
    <property type="match status" value="4"/>
</dbReference>
<dbReference type="PROSITE" id="PS50297">
    <property type="entry name" value="ANK_REP_REGION"/>
    <property type="match status" value="1"/>
</dbReference>
<comment type="caution">
    <text evidence="4">The sequence shown here is derived from an EMBL/GenBank/DDBJ whole genome shotgun (WGS) entry which is preliminary data.</text>
</comment>
<dbReference type="Gene3D" id="1.25.40.20">
    <property type="entry name" value="Ankyrin repeat-containing domain"/>
    <property type="match status" value="1"/>
</dbReference>
<dbReference type="InterPro" id="IPR036770">
    <property type="entry name" value="Ankyrin_rpt-contain_sf"/>
</dbReference>
<evidence type="ECO:0000256" key="3">
    <source>
        <dbReference type="PROSITE-ProRule" id="PRU00023"/>
    </source>
</evidence>
<protein>
    <submittedName>
        <fullName evidence="4">Ankyrin repeat domain-containing protein</fullName>
    </submittedName>
</protein>
<sequence length="201" mass="21227">MTGTIDLFRCIDDGNTGYIKEALTRNANLERSNPEGQTPLLYALYKKQLPTALLLITHGANVNAQDTVLYTPFLYAGAQGFATVVAACLEHGADFNIFNRYGGTALIPAAEKAHLEVVQLLVKAPGFPVDHVNNLGWTALLEAIILGEGDETHAPVVAALIAGGCDVNLPDKKGVTPLAHAQQLEYPKIAALLKSAGALAA</sequence>
<evidence type="ECO:0000313" key="4">
    <source>
        <dbReference type="EMBL" id="MCD2425725.1"/>
    </source>
</evidence>
<dbReference type="SUPFAM" id="SSF48403">
    <property type="entry name" value="Ankyrin repeat"/>
    <property type="match status" value="1"/>
</dbReference>
<keyword evidence="5" id="KW-1185">Reference proteome</keyword>
<dbReference type="RefSeq" id="WP_231008288.1">
    <property type="nucleotide sequence ID" value="NZ_JAJNEC010000007.1"/>
</dbReference>
<evidence type="ECO:0000313" key="5">
    <source>
        <dbReference type="Proteomes" id="UP001199816"/>
    </source>
</evidence>
<organism evidence="4 5">
    <name type="scientific">Niabella pedocola</name>
    <dbReference type="NCBI Taxonomy" id="1752077"/>
    <lineage>
        <taxon>Bacteria</taxon>
        <taxon>Pseudomonadati</taxon>
        <taxon>Bacteroidota</taxon>
        <taxon>Chitinophagia</taxon>
        <taxon>Chitinophagales</taxon>
        <taxon>Chitinophagaceae</taxon>
        <taxon>Niabella</taxon>
    </lineage>
</organism>
<evidence type="ECO:0000256" key="1">
    <source>
        <dbReference type="ARBA" id="ARBA00022737"/>
    </source>
</evidence>
<keyword evidence="1" id="KW-0677">Repeat</keyword>
<dbReference type="Pfam" id="PF00023">
    <property type="entry name" value="Ank"/>
    <property type="match status" value="1"/>
</dbReference>
<feature type="repeat" description="ANK" evidence="3">
    <location>
        <begin position="35"/>
        <end position="67"/>
    </location>
</feature>
<dbReference type="PANTHER" id="PTHR24171:SF8">
    <property type="entry name" value="BRCA1-ASSOCIATED RING DOMAIN PROTEIN 1"/>
    <property type="match status" value="1"/>
</dbReference>
<dbReference type="PANTHER" id="PTHR24171">
    <property type="entry name" value="ANKYRIN REPEAT DOMAIN-CONTAINING PROTEIN 39-RELATED"/>
    <property type="match status" value="1"/>
</dbReference>
<dbReference type="EMBL" id="JAJNEC010000007">
    <property type="protein sequence ID" value="MCD2425725.1"/>
    <property type="molecule type" value="Genomic_DNA"/>
</dbReference>
<keyword evidence="2 3" id="KW-0040">ANK repeat</keyword>
<dbReference type="Proteomes" id="UP001199816">
    <property type="component" value="Unassembled WGS sequence"/>
</dbReference>
<dbReference type="Pfam" id="PF12796">
    <property type="entry name" value="Ank_2"/>
    <property type="match status" value="1"/>
</dbReference>
<evidence type="ECO:0000256" key="2">
    <source>
        <dbReference type="ARBA" id="ARBA00023043"/>
    </source>
</evidence>
<proteinExistence type="predicted"/>
<gene>
    <name evidence="4" type="ORF">LQ567_23275</name>
</gene>
<dbReference type="PROSITE" id="PS50088">
    <property type="entry name" value="ANK_REPEAT"/>
    <property type="match status" value="1"/>
</dbReference>
<reference evidence="4 5" key="1">
    <citation type="submission" date="2021-11" db="EMBL/GenBank/DDBJ databases">
        <title>Genomic of Niabella pedocola.</title>
        <authorList>
            <person name="Wu T."/>
        </authorList>
    </citation>
    <scope>NUCLEOTIDE SEQUENCE [LARGE SCALE GENOMIC DNA]</scope>
    <source>
        <strain evidence="4 5">JCM 31011</strain>
    </source>
</reference>
<name>A0ABS8PXX0_9BACT</name>
<dbReference type="InterPro" id="IPR002110">
    <property type="entry name" value="Ankyrin_rpt"/>
</dbReference>